<dbReference type="AlphaFoldDB" id="G0EDF9"/>
<evidence type="ECO:0000313" key="2">
    <source>
        <dbReference type="EMBL" id="AEM38644.1"/>
    </source>
</evidence>
<dbReference type="STRING" id="694429.Pyrfu_0775"/>
<dbReference type="Proteomes" id="UP000001037">
    <property type="component" value="Chromosome"/>
</dbReference>
<feature type="region of interest" description="Disordered" evidence="1">
    <location>
        <begin position="68"/>
        <end position="88"/>
    </location>
</feature>
<organism evidence="2 3">
    <name type="scientific">Pyrolobus fumarii (strain DSM 11204 / 1A)</name>
    <dbReference type="NCBI Taxonomy" id="694429"/>
    <lineage>
        <taxon>Archaea</taxon>
        <taxon>Thermoproteota</taxon>
        <taxon>Thermoprotei</taxon>
        <taxon>Desulfurococcales</taxon>
        <taxon>Pyrodictiaceae</taxon>
        <taxon>Pyrolobus</taxon>
    </lineage>
</organism>
<evidence type="ECO:0000313" key="3">
    <source>
        <dbReference type="Proteomes" id="UP000001037"/>
    </source>
</evidence>
<sequence length="88" mass="9734">MRVAEVLRDLATEYRLAIRYAMEVLSEIEAVLLAEDRPALRALVTSMRGELDAHMALSYLIEEAAQGETSEARAALPEPPEEPILEPA</sequence>
<name>G0EDF9_PYRF1</name>
<dbReference type="EMBL" id="CP002838">
    <property type="protein sequence ID" value="AEM38644.1"/>
    <property type="molecule type" value="Genomic_DNA"/>
</dbReference>
<dbReference type="InParanoid" id="G0EDF9"/>
<accession>G0EDF9</accession>
<protein>
    <submittedName>
        <fullName evidence="2">Uncharacterized protein</fullName>
    </submittedName>
</protein>
<evidence type="ECO:0000256" key="1">
    <source>
        <dbReference type="SAM" id="MobiDB-lite"/>
    </source>
</evidence>
<gene>
    <name evidence="2" type="ordered locus">Pyrfu_0775</name>
</gene>
<proteinExistence type="predicted"/>
<feature type="compositionally biased region" description="Acidic residues" evidence="1">
    <location>
        <begin position="79"/>
        <end position="88"/>
    </location>
</feature>
<keyword evidence="3" id="KW-1185">Reference proteome</keyword>
<dbReference type="KEGG" id="pfm:Pyrfu_0775"/>
<reference evidence="2 3" key="1">
    <citation type="journal article" date="2011" name="Stand. Genomic Sci.">
        <title>Complete genome sequence of the hyperthermophilic chemolithoautotroph Pyrolobus fumarii type strain (1A).</title>
        <authorList>
            <person name="Anderson I."/>
            <person name="Goker M."/>
            <person name="Nolan M."/>
            <person name="Lucas S."/>
            <person name="Hammon N."/>
            <person name="Deshpande S."/>
            <person name="Cheng J.F."/>
            <person name="Tapia R."/>
            <person name="Han C."/>
            <person name="Goodwin L."/>
            <person name="Pitluck S."/>
            <person name="Huntemann M."/>
            <person name="Liolios K."/>
            <person name="Ivanova N."/>
            <person name="Pagani I."/>
            <person name="Mavromatis K."/>
            <person name="Ovchinikova G."/>
            <person name="Pati A."/>
            <person name="Chen A."/>
            <person name="Palaniappan K."/>
            <person name="Land M."/>
            <person name="Hauser L."/>
            <person name="Brambilla E.M."/>
            <person name="Huber H."/>
            <person name="Yasawong M."/>
            <person name="Rohde M."/>
            <person name="Spring S."/>
            <person name="Abt B."/>
            <person name="Sikorski J."/>
            <person name="Wirth R."/>
            <person name="Detter J.C."/>
            <person name="Woyke T."/>
            <person name="Bristow J."/>
            <person name="Eisen J.A."/>
            <person name="Markowitz V."/>
            <person name="Hugenholtz P."/>
            <person name="Kyrpides N.C."/>
            <person name="Klenk H.P."/>
            <person name="Lapidus A."/>
        </authorList>
    </citation>
    <scope>NUCLEOTIDE SEQUENCE [LARGE SCALE GENOMIC DNA]</scope>
    <source>
        <strain evidence="3">DSM 11204 / 1A</strain>
    </source>
</reference>
<dbReference type="HOGENOM" id="CLU_2461892_0_0_2"/>